<feature type="modified residue" description="4-aspartylphosphate" evidence="1">
    <location>
        <position position="55"/>
    </location>
</feature>
<keyword evidence="4" id="KW-0238">DNA-binding</keyword>
<dbReference type="Gene3D" id="3.40.50.2300">
    <property type="match status" value="1"/>
</dbReference>
<dbReference type="AlphaFoldDB" id="A0AAE3H5B5"/>
<feature type="domain" description="Response regulatory" evidence="2">
    <location>
        <begin position="3"/>
        <end position="116"/>
    </location>
</feature>
<evidence type="ECO:0000313" key="5">
    <source>
        <dbReference type="Proteomes" id="UP001204144"/>
    </source>
</evidence>
<dbReference type="InterPro" id="IPR011006">
    <property type="entry name" value="CheY-like_superfamily"/>
</dbReference>
<feature type="domain" description="HTH LytTR-type" evidence="3">
    <location>
        <begin position="140"/>
        <end position="243"/>
    </location>
</feature>
<dbReference type="PROSITE" id="PS50930">
    <property type="entry name" value="HTH_LYTTR"/>
    <property type="match status" value="1"/>
</dbReference>
<proteinExistence type="predicted"/>
<sequence>MINTIIIDDELASAEALKLKIQKASDEINVIGVFHSAKAIISQMEELAPELIFLDVEMPEMDGFSFLDNFSKRDFEVIITTAHDQYAIQAVRQSAVDFLLKPISISELKKAIDRAKQKINAKNKAEKPSISKLNAQFDKIPVPSMRGLQFVPIKEILYLSSEGNYTNIYLENKQKIVSSRNLGDYENLLESVHFYRIHHSTIINLSKIHEYLKGEGGSVILTDGTELDVSKRRKKEFMEIIGF</sequence>
<evidence type="ECO:0000313" key="4">
    <source>
        <dbReference type="EMBL" id="MCP9764450.1"/>
    </source>
</evidence>
<dbReference type="PANTHER" id="PTHR37299">
    <property type="entry name" value="TRANSCRIPTIONAL REGULATOR-RELATED"/>
    <property type="match status" value="1"/>
</dbReference>
<dbReference type="SUPFAM" id="SSF52172">
    <property type="entry name" value="CheY-like"/>
    <property type="match status" value="1"/>
</dbReference>
<name>A0AAE3H5B5_9BACT</name>
<dbReference type="EMBL" id="RJUF01000173">
    <property type="protein sequence ID" value="MCP9764450.1"/>
    <property type="molecule type" value="Genomic_DNA"/>
</dbReference>
<dbReference type="SMART" id="SM00850">
    <property type="entry name" value="LytTR"/>
    <property type="match status" value="1"/>
</dbReference>
<dbReference type="Pfam" id="PF00072">
    <property type="entry name" value="Response_reg"/>
    <property type="match status" value="1"/>
</dbReference>
<dbReference type="PROSITE" id="PS50110">
    <property type="entry name" value="RESPONSE_REGULATORY"/>
    <property type="match status" value="1"/>
</dbReference>
<dbReference type="RefSeq" id="WP_255038141.1">
    <property type="nucleotide sequence ID" value="NZ_RJUF01000173.1"/>
</dbReference>
<comment type="caution">
    <text evidence="4">The sequence shown here is derived from an EMBL/GenBank/DDBJ whole genome shotgun (WGS) entry which is preliminary data.</text>
</comment>
<dbReference type="PANTHER" id="PTHR37299:SF1">
    <property type="entry name" value="STAGE 0 SPORULATION PROTEIN A HOMOLOG"/>
    <property type="match status" value="1"/>
</dbReference>
<dbReference type="Gene3D" id="2.40.50.1020">
    <property type="entry name" value="LytTr DNA-binding domain"/>
    <property type="match status" value="1"/>
</dbReference>
<dbReference type="SMART" id="SM00448">
    <property type="entry name" value="REC"/>
    <property type="match status" value="1"/>
</dbReference>
<accession>A0AAE3H5B5</accession>
<protein>
    <submittedName>
        <fullName evidence="4">DNA-binding response regulator</fullName>
    </submittedName>
</protein>
<keyword evidence="1" id="KW-0597">Phosphoprotein</keyword>
<evidence type="ECO:0000256" key="1">
    <source>
        <dbReference type="PROSITE-ProRule" id="PRU00169"/>
    </source>
</evidence>
<dbReference type="Proteomes" id="UP001204144">
    <property type="component" value="Unassembled WGS sequence"/>
</dbReference>
<gene>
    <name evidence="4" type="ORF">EGI31_16015</name>
</gene>
<dbReference type="GO" id="GO:0003677">
    <property type="term" value="F:DNA binding"/>
    <property type="evidence" value="ECO:0007669"/>
    <property type="project" value="UniProtKB-KW"/>
</dbReference>
<reference evidence="4 5" key="1">
    <citation type="submission" date="2018-11" db="EMBL/GenBank/DDBJ databases">
        <title>Novel bacteria species description.</title>
        <authorList>
            <person name="Han J.-H."/>
        </authorList>
    </citation>
    <scope>NUCLEOTIDE SEQUENCE [LARGE SCALE GENOMIC DNA]</scope>
    <source>
        <strain evidence="4 5">KCTC23259</strain>
    </source>
</reference>
<keyword evidence="5" id="KW-1185">Reference proteome</keyword>
<dbReference type="InterPro" id="IPR046947">
    <property type="entry name" value="LytR-like"/>
</dbReference>
<evidence type="ECO:0000259" key="2">
    <source>
        <dbReference type="PROSITE" id="PS50110"/>
    </source>
</evidence>
<dbReference type="InterPro" id="IPR001789">
    <property type="entry name" value="Sig_transdc_resp-reg_receiver"/>
</dbReference>
<dbReference type="InterPro" id="IPR007492">
    <property type="entry name" value="LytTR_DNA-bd_dom"/>
</dbReference>
<organism evidence="4 5">
    <name type="scientific">Lacihabitans soyangensis</name>
    <dbReference type="NCBI Taxonomy" id="869394"/>
    <lineage>
        <taxon>Bacteria</taxon>
        <taxon>Pseudomonadati</taxon>
        <taxon>Bacteroidota</taxon>
        <taxon>Cytophagia</taxon>
        <taxon>Cytophagales</taxon>
        <taxon>Leadbetterellaceae</taxon>
        <taxon>Lacihabitans</taxon>
    </lineage>
</organism>
<evidence type="ECO:0000259" key="3">
    <source>
        <dbReference type="PROSITE" id="PS50930"/>
    </source>
</evidence>
<dbReference type="GO" id="GO:0000156">
    <property type="term" value="F:phosphorelay response regulator activity"/>
    <property type="evidence" value="ECO:0007669"/>
    <property type="project" value="InterPro"/>
</dbReference>
<dbReference type="Pfam" id="PF04397">
    <property type="entry name" value="LytTR"/>
    <property type="match status" value="1"/>
</dbReference>